<evidence type="ECO:0000256" key="2">
    <source>
        <dbReference type="SAM" id="MobiDB-lite"/>
    </source>
</evidence>
<dbReference type="Proteomes" id="UP000198508">
    <property type="component" value="Unassembled WGS sequence"/>
</dbReference>
<organism evidence="5 6">
    <name type="scientific">Enterocloster lavalensis</name>
    <dbReference type="NCBI Taxonomy" id="460384"/>
    <lineage>
        <taxon>Bacteria</taxon>
        <taxon>Bacillati</taxon>
        <taxon>Bacillota</taxon>
        <taxon>Clostridia</taxon>
        <taxon>Lachnospirales</taxon>
        <taxon>Lachnospiraceae</taxon>
        <taxon>Enterocloster</taxon>
    </lineage>
</organism>
<evidence type="ECO:0000256" key="3">
    <source>
        <dbReference type="SAM" id="Phobius"/>
    </source>
</evidence>
<feature type="compositionally biased region" description="Polar residues" evidence="2">
    <location>
        <begin position="521"/>
        <end position="531"/>
    </location>
</feature>
<sequence length="606" mass="64507">MNQLENENRRKSSAGRSRARGNDRSSYSTSRSSSRGGSGSGRSSSSGRNHSSSSSYRSGSGGRSGGRRNSHHRRKGPDYQKIAIVGVILLILITVIVFMVKSSKKAGVEDPETTEVQTTEAEMTKSVSVEGVDITGMSRDEARAAILEKYPWNMTVVFGEDSYQVTNLMDSRIDSLLTEIYSGEPQETYSLDTTGFEEAAAAEAKAAAGKWNKSAQNGAIESYDKEKDTFVFAGEKAGFAIDEDKLAADILKALADKQFDARITADGGEVQPEITQASAKEKYKTISTFTTDTTANKNRNTNVRLAAEAINGTIIKPGEEFSFNGTVGKRTEEKGYKGAAAYNNGEVVQEIGGGVCQVSTTLYNAVVRAGLEISYRRSHTFEPSYITPGQDATVSYDQPDFRFINNSKTAIGLKASYANQKMTVSVYGIPILEDGVKWDLRSEKVETLDPPAPTYEEDQTLEPGVEKLKSAGTNGSRWVTYKVVIKDGKTVSEEVDHKTTYKGHAPVILRNTSGVVLPPDETTTAEVSTVPTVDGMPDGYVPGESTPPPAGNGDMSPGPGVTGTTSAAPAPDAGTSAPESNMGPGGPDPGIPAPQDTPVVAPNPGP</sequence>
<dbReference type="SMART" id="SM01208">
    <property type="entry name" value="G5"/>
    <property type="match status" value="1"/>
</dbReference>
<name>A0A1I0CTT7_9FIRM</name>
<keyword evidence="3" id="KW-0812">Transmembrane</keyword>
<dbReference type="Gene3D" id="2.20.230.10">
    <property type="entry name" value="Resuscitation-promoting factor rpfb"/>
    <property type="match status" value="1"/>
</dbReference>
<feature type="transmembrane region" description="Helical" evidence="3">
    <location>
        <begin position="82"/>
        <end position="100"/>
    </location>
</feature>
<accession>A0A1I0CTT7</accession>
<feature type="domain" description="G5" evidence="4">
    <location>
        <begin position="435"/>
        <end position="514"/>
    </location>
</feature>
<keyword evidence="3" id="KW-0472">Membrane</keyword>
<gene>
    <name evidence="5" type="ORF">SAMN05216313_103168</name>
</gene>
<feature type="compositionally biased region" description="Basic and acidic residues" evidence="2">
    <location>
        <begin position="1"/>
        <end position="10"/>
    </location>
</feature>
<feature type="region of interest" description="Disordered" evidence="2">
    <location>
        <begin position="515"/>
        <end position="606"/>
    </location>
</feature>
<dbReference type="PROSITE" id="PS51109">
    <property type="entry name" value="G5"/>
    <property type="match status" value="1"/>
</dbReference>
<proteinExistence type="predicted"/>
<evidence type="ECO:0000256" key="1">
    <source>
        <dbReference type="ARBA" id="ARBA00022729"/>
    </source>
</evidence>
<dbReference type="AlphaFoldDB" id="A0A1I0CTT7"/>
<dbReference type="Pfam" id="PF07501">
    <property type="entry name" value="G5"/>
    <property type="match status" value="1"/>
</dbReference>
<dbReference type="EMBL" id="FOIM01000003">
    <property type="protein sequence ID" value="SET23212.1"/>
    <property type="molecule type" value="Genomic_DNA"/>
</dbReference>
<evidence type="ECO:0000313" key="5">
    <source>
        <dbReference type="EMBL" id="SET23212.1"/>
    </source>
</evidence>
<feature type="compositionally biased region" description="Low complexity" evidence="2">
    <location>
        <begin position="24"/>
        <end position="58"/>
    </location>
</feature>
<dbReference type="GeneID" id="93278426"/>
<keyword evidence="1" id="KW-0732">Signal</keyword>
<dbReference type="PANTHER" id="PTHR35788">
    <property type="entry name" value="EXPORTED PROTEIN-RELATED"/>
    <property type="match status" value="1"/>
</dbReference>
<dbReference type="Pfam" id="PF04294">
    <property type="entry name" value="VanW"/>
    <property type="match status" value="1"/>
</dbReference>
<feature type="region of interest" description="Disordered" evidence="2">
    <location>
        <begin position="1"/>
        <end position="75"/>
    </location>
</feature>
<dbReference type="InterPro" id="IPR007391">
    <property type="entry name" value="Vancomycin_resist_VanW"/>
</dbReference>
<dbReference type="RefSeq" id="WP_242956253.1">
    <property type="nucleotide sequence ID" value="NZ_FOIM01000003.1"/>
</dbReference>
<reference evidence="6" key="1">
    <citation type="submission" date="2016-10" db="EMBL/GenBank/DDBJ databases">
        <authorList>
            <person name="Varghese N."/>
            <person name="Submissions S."/>
        </authorList>
    </citation>
    <scope>NUCLEOTIDE SEQUENCE [LARGE SCALE GENOMIC DNA]</scope>
    <source>
        <strain evidence="6">NLAE-zl-G277</strain>
    </source>
</reference>
<dbReference type="InterPro" id="IPR052913">
    <property type="entry name" value="Glycopeptide_resist_protein"/>
</dbReference>
<protein>
    <submittedName>
        <fullName evidence="5">Vancomycin resistance protein YoaR, contains peptidoglycan-binding and VanW domains</fullName>
    </submittedName>
</protein>
<feature type="compositionally biased region" description="Basic residues" evidence="2">
    <location>
        <begin position="65"/>
        <end position="75"/>
    </location>
</feature>
<keyword evidence="6" id="KW-1185">Reference proteome</keyword>
<dbReference type="InterPro" id="IPR011098">
    <property type="entry name" value="G5_dom"/>
</dbReference>
<keyword evidence="3" id="KW-1133">Transmembrane helix</keyword>
<dbReference type="PANTHER" id="PTHR35788:SF1">
    <property type="entry name" value="EXPORTED PROTEIN"/>
    <property type="match status" value="1"/>
</dbReference>
<dbReference type="STRING" id="460384.SAMN05216313_103168"/>
<evidence type="ECO:0000259" key="4">
    <source>
        <dbReference type="PROSITE" id="PS51109"/>
    </source>
</evidence>
<evidence type="ECO:0000313" key="6">
    <source>
        <dbReference type="Proteomes" id="UP000198508"/>
    </source>
</evidence>